<evidence type="ECO:0000313" key="2">
    <source>
        <dbReference type="Proteomes" id="UP000591542"/>
    </source>
</evidence>
<comment type="caution">
    <text evidence="1">The sequence shown here is derived from an EMBL/GenBank/DDBJ whole genome shotgun (WGS) entry which is preliminary data.</text>
</comment>
<accession>A0AC60WB33</accession>
<protein>
    <submittedName>
        <fullName evidence="1">Uncharacterized protein</fullName>
    </submittedName>
</protein>
<reference evidence="1 2" key="1">
    <citation type="journal article" date="2020" name="Appl. Environ. Microbiol.">
        <title>Genomic Characteristics of a Novel Species of Ammonia-Oxidizing Archaea from the Jiulong River Estuary.</title>
        <authorList>
            <person name="Zou D."/>
            <person name="Wan R."/>
            <person name="Han L."/>
            <person name="Xu M.N."/>
            <person name="Liu Y."/>
            <person name="Liu H."/>
            <person name="Kao S.J."/>
            <person name="Li M."/>
        </authorList>
    </citation>
    <scope>NUCLEOTIDE SEQUENCE [LARGE SCALE GENOMIC DNA]</scope>
    <source>
        <strain evidence="1">S2bin1</strain>
    </source>
</reference>
<evidence type="ECO:0000313" key="1">
    <source>
        <dbReference type="EMBL" id="MBA4464371.1"/>
    </source>
</evidence>
<organism evidence="1 2">
    <name type="scientific">Candidatus Nitrosomaritimum aestuariumsis</name>
    <dbReference type="NCBI Taxonomy" id="3342354"/>
    <lineage>
        <taxon>Archaea</taxon>
        <taxon>Nitrososphaerota</taxon>
        <taxon>Nitrososphaeria</taxon>
        <taxon>Nitrosopumilales</taxon>
        <taxon>Nitrosopumilaceae</taxon>
        <taxon>Candidatus Nitrosomaritimum</taxon>
    </lineage>
</organism>
<name>A0AC60WB33_9ARCH</name>
<proteinExistence type="predicted"/>
<gene>
    <name evidence="1" type="ORF">H2B01_09395</name>
</gene>
<dbReference type="Proteomes" id="UP000591542">
    <property type="component" value="Unassembled WGS sequence"/>
</dbReference>
<sequence length="77" mass="8736">MSSNYYRRGRNPTTAFGLLFVVIGAITLVRQLILWSPDFVIQFLFNEEITSEKVSIITMGIGAVIVALGFRKNEQKR</sequence>
<dbReference type="EMBL" id="JACEMX010000183">
    <property type="protein sequence ID" value="MBA4464371.1"/>
    <property type="molecule type" value="Genomic_DNA"/>
</dbReference>